<dbReference type="Gene3D" id="1.20.58.220">
    <property type="entry name" value="Phosphate transport system protein phou homolog 2, domain 2"/>
    <property type="match status" value="1"/>
</dbReference>
<keyword evidence="3" id="KW-1185">Reference proteome</keyword>
<comment type="similarity">
    <text evidence="1">Belongs to the UPF0111 family.</text>
</comment>
<dbReference type="AlphaFoldDB" id="Q1QMQ3"/>
<protein>
    <recommendedName>
        <fullName evidence="4">Nuclease PIN</fullName>
    </recommendedName>
</protein>
<dbReference type="Proteomes" id="UP000001953">
    <property type="component" value="Chromosome"/>
</dbReference>
<dbReference type="PANTHER" id="PTHR37298:SF1">
    <property type="entry name" value="UPF0111 PROTEIN YKAA"/>
    <property type="match status" value="1"/>
</dbReference>
<gene>
    <name evidence="2" type="ordered locus">Nham_1677</name>
</gene>
<dbReference type="InterPro" id="IPR018445">
    <property type="entry name" value="Put_Phosphate_transp_reg"/>
</dbReference>
<dbReference type="KEGG" id="nha:Nham_1677"/>
<evidence type="ECO:0008006" key="4">
    <source>
        <dbReference type="Google" id="ProtNLM"/>
    </source>
</evidence>
<dbReference type="InterPro" id="IPR052912">
    <property type="entry name" value="UPF0111_domain"/>
</dbReference>
<sequence length="218" mass="24669">MDAAMLRWFRSFLPKEERFFDLFARHSQTIVQGAQALQEVLKGGEQTPVFCQRVSQLENDADGITREVLTAVRRTFITPFDRVDIKNLITSMDDAIDQMQQTAKAVVLFEVRTFEPPMREMGTLIVECANLVGRALPLLQSISNNVAMLTAITEELGKLEGRVDDLHDIGLKELFLKHRSANAMDFIVGVEIYDHLEKVADRFDDVANEISSIVIEQV</sequence>
<evidence type="ECO:0000313" key="3">
    <source>
        <dbReference type="Proteomes" id="UP000001953"/>
    </source>
</evidence>
<accession>Q1QMQ3</accession>
<dbReference type="InterPro" id="IPR038078">
    <property type="entry name" value="PhoU-like_sf"/>
</dbReference>
<evidence type="ECO:0000313" key="2">
    <source>
        <dbReference type="EMBL" id="ABE62494.1"/>
    </source>
</evidence>
<organism evidence="2 3">
    <name type="scientific">Nitrobacter hamburgensis (strain DSM 10229 / NCIMB 13809 / X14)</name>
    <dbReference type="NCBI Taxonomy" id="323097"/>
    <lineage>
        <taxon>Bacteria</taxon>
        <taxon>Pseudomonadati</taxon>
        <taxon>Pseudomonadota</taxon>
        <taxon>Alphaproteobacteria</taxon>
        <taxon>Hyphomicrobiales</taxon>
        <taxon>Nitrobacteraceae</taxon>
        <taxon>Nitrobacter</taxon>
    </lineage>
</organism>
<dbReference type="STRING" id="323097.Nham_1677"/>
<dbReference type="HOGENOM" id="CLU_086031_2_1_5"/>
<proteinExistence type="inferred from homology"/>
<dbReference type="PANTHER" id="PTHR37298">
    <property type="entry name" value="UPF0111 PROTEIN YKAA"/>
    <property type="match status" value="1"/>
</dbReference>
<reference evidence="2 3" key="1">
    <citation type="submission" date="2006-03" db="EMBL/GenBank/DDBJ databases">
        <title>Complete sequence of chromosome of Nitrobacter hamburgensis X14.</title>
        <authorList>
            <consortium name="US DOE Joint Genome Institute"/>
            <person name="Copeland A."/>
            <person name="Lucas S."/>
            <person name="Lapidus A."/>
            <person name="Barry K."/>
            <person name="Detter J.C."/>
            <person name="Glavina del Rio T."/>
            <person name="Hammon N."/>
            <person name="Israni S."/>
            <person name="Dalin E."/>
            <person name="Tice H."/>
            <person name="Pitluck S."/>
            <person name="Chain P."/>
            <person name="Malfatti S."/>
            <person name="Shin M."/>
            <person name="Vergez L."/>
            <person name="Schmutz J."/>
            <person name="Larimer F."/>
            <person name="Land M."/>
            <person name="Hauser L."/>
            <person name="Kyrpides N."/>
            <person name="Ivanova N."/>
            <person name="Ward B."/>
            <person name="Arp D."/>
            <person name="Klotz M."/>
            <person name="Stein L."/>
            <person name="O'Mullan G."/>
            <person name="Starkenburg S."/>
            <person name="Sayavedra L."/>
            <person name="Poret-Peterson A.T."/>
            <person name="Gentry M.E."/>
            <person name="Bruce D."/>
            <person name="Richardson P."/>
        </authorList>
    </citation>
    <scope>NUCLEOTIDE SEQUENCE [LARGE SCALE GENOMIC DNA]</scope>
    <source>
        <strain evidence="3">DSM 10229 / NCIMB 13809 / X14</strain>
    </source>
</reference>
<dbReference type="eggNOG" id="COG1392">
    <property type="taxonomic scope" value="Bacteria"/>
</dbReference>
<dbReference type="EMBL" id="CP000319">
    <property type="protein sequence ID" value="ABE62494.1"/>
    <property type="molecule type" value="Genomic_DNA"/>
</dbReference>
<name>Q1QMQ3_NITHX</name>
<evidence type="ECO:0000256" key="1">
    <source>
        <dbReference type="ARBA" id="ARBA00008591"/>
    </source>
</evidence>
<dbReference type="Pfam" id="PF01865">
    <property type="entry name" value="PhoU_div"/>
    <property type="match status" value="1"/>
</dbReference>